<gene>
    <name evidence="1" type="ORF">CY35_07G050800</name>
</gene>
<sequence>MSNLQAAASGLWRVEETASAAAPGKWIPSCAYNGFRVSRSNNRVKTLFIHNRVFSDLSLNHRHQCRGFRCKSSCSVSAMTISSSSSEKSCEEEESSSSSGSSHQRGAESKETEVVLAEAYEANDLITTTTTTASSLFQRHATAKTSSSIEDGKGNAAGFEKTDLFGQGIAKLQLLGVAVVLSFGMGAGAASASILGLKLSSKGKPLPCFASVSSVVSEDILKEKERGGASLDSVRISEVPSVEGLEKDRGGKEPQAAEEEGGGKHGGDQASPALQQETMENEDGNRSATREETQAEEFNSKEEFTDEDDEDEDLDDEEGDDDGDDQFPPLKELEDLDEDRELRIAAAAAASELSGNGDVQIDEGGEDRPVTEEELMYEEWKSQPYALTVPLRIVGLRGSVPPIWLKEFLMSQGKNAKLAVEFKGSLSDILADMAASMEKRNLTPRSAMAADLVTVGDSWLATAVQGGLIEPITNAEQFEWFQRLDSKWKTLLRRDAEGMIDPQGPIWGVPYRWGSFLIAYRRDKLERNGIPPIKDWKDLFRPELAGKVAMVDSPREVVGAVLKSLGASYNTKDFDKEVPGGREAVKERFHALQKQVRLFDDVEYMKAMSAGDVWVAVGWSSDVFPFAKRALNVTVIAPESGTSLWADLWSIPATTSIRSEKVGGRVRGPSPLAFQWLDFCLQPARAETFKKKDVFVGASPLYLSQGESGREIPVADTQISSQNQHKDEIVAQGAGMATTGTEVKLEANNNHGGNIETNIVDGMPPVDIVAKSEFLEPLSEKAIEDYHWLLSHPVEVQGWPNGLVGLMKQFFQSCSQWARTRAIRS</sequence>
<dbReference type="Proteomes" id="UP000828922">
    <property type="component" value="Linkage Group LG07"/>
</dbReference>
<comment type="caution">
    <text evidence="1">The sequence shown here is derived from an EMBL/GenBank/DDBJ whole genome shotgun (WGS) entry which is preliminary data.</text>
</comment>
<dbReference type="EMBL" id="CM038913">
    <property type="protein sequence ID" value="KAH9556830.1"/>
    <property type="molecule type" value="Genomic_DNA"/>
</dbReference>
<protein>
    <submittedName>
        <fullName evidence="1">Uncharacterized protein</fullName>
    </submittedName>
</protein>
<accession>A0ACB8HM27</accession>
<proteinExistence type="predicted"/>
<keyword evidence="2" id="KW-1185">Reference proteome</keyword>
<name>A0ACB8HM27_9BRYO</name>
<evidence type="ECO:0000313" key="2">
    <source>
        <dbReference type="Proteomes" id="UP000828922"/>
    </source>
</evidence>
<organism evidence="1 2">
    <name type="scientific">Sphagnum magellanicum</name>
    <dbReference type="NCBI Taxonomy" id="128215"/>
    <lineage>
        <taxon>Eukaryota</taxon>
        <taxon>Viridiplantae</taxon>
        <taxon>Streptophyta</taxon>
        <taxon>Embryophyta</taxon>
        <taxon>Bryophyta</taxon>
        <taxon>Sphagnophytina</taxon>
        <taxon>Sphagnopsida</taxon>
        <taxon>Sphagnales</taxon>
        <taxon>Sphagnaceae</taxon>
        <taxon>Sphagnum</taxon>
    </lineage>
</organism>
<evidence type="ECO:0000313" key="1">
    <source>
        <dbReference type="EMBL" id="KAH9556830.1"/>
    </source>
</evidence>
<reference evidence="2" key="1">
    <citation type="journal article" date="2022" name="New Phytol.">
        <title>Phylogenomic structure and speciation in an emerging model: the Sphagnum magellanicum complex (Bryophyta).</title>
        <authorList>
            <person name="Shaw A.J."/>
            <person name="Piatkowski B."/>
            <person name="Duffy A.M."/>
            <person name="Aguero B."/>
            <person name="Imwattana K."/>
            <person name="Nieto-Lugilde M."/>
            <person name="Healey A."/>
            <person name="Weston D.J."/>
            <person name="Patel M.N."/>
            <person name="Schmutz J."/>
            <person name="Grimwood J."/>
            <person name="Yavitt J.B."/>
            <person name="Hassel K."/>
            <person name="Stenoien H.K."/>
            <person name="Flatberg K.I."/>
            <person name="Bickford C.P."/>
            <person name="Hicks K.A."/>
        </authorList>
    </citation>
    <scope>NUCLEOTIDE SEQUENCE [LARGE SCALE GENOMIC DNA]</scope>
</reference>